<keyword evidence="1" id="KW-0472">Membrane</keyword>
<evidence type="ECO:0000313" key="2">
    <source>
        <dbReference type="EMBL" id="MBA2871298.1"/>
    </source>
</evidence>
<feature type="transmembrane region" description="Helical" evidence="1">
    <location>
        <begin position="71"/>
        <end position="104"/>
    </location>
</feature>
<feature type="transmembrane region" description="Helical" evidence="1">
    <location>
        <begin position="192"/>
        <end position="211"/>
    </location>
</feature>
<organism evidence="2 3">
    <name type="scientific">[Anoxybacillus] calidus</name>
    <dbReference type="NCBI Taxonomy" id="575178"/>
    <lineage>
        <taxon>Bacteria</taxon>
        <taxon>Bacillati</taxon>
        <taxon>Bacillota</taxon>
        <taxon>Bacilli</taxon>
        <taxon>Bacillales</taxon>
        <taxon>Anoxybacillaceae</taxon>
        <taxon>Paranoxybacillus</taxon>
    </lineage>
</organism>
<dbReference type="Proteomes" id="UP000580891">
    <property type="component" value="Unassembled WGS sequence"/>
</dbReference>
<feature type="transmembrane region" description="Helical" evidence="1">
    <location>
        <begin position="158"/>
        <end position="180"/>
    </location>
</feature>
<accession>A0A7W0BUY4</accession>
<comment type="caution">
    <text evidence="2">The sequence shown here is derived from an EMBL/GenBank/DDBJ whole genome shotgun (WGS) entry which is preliminary data.</text>
</comment>
<reference evidence="2 3" key="1">
    <citation type="submission" date="2020-07" db="EMBL/GenBank/DDBJ databases">
        <title>Genomic Encyclopedia of Type Strains, Phase IV (KMG-IV): sequencing the most valuable type-strain genomes for metagenomic binning, comparative biology and taxonomic classification.</title>
        <authorList>
            <person name="Goeker M."/>
        </authorList>
    </citation>
    <scope>NUCLEOTIDE SEQUENCE [LARGE SCALE GENOMIC DNA]</scope>
    <source>
        <strain evidence="2 3">DSM 25220</strain>
    </source>
</reference>
<protein>
    <recommendedName>
        <fullName evidence="4">Yip1 domain-containing protein</fullName>
    </recommendedName>
</protein>
<dbReference type="AlphaFoldDB" id="A0A7W0BUY4"/>
<feature type="transmembrane region" description="Helical" evidence="1">
    <location>
        <begin position="30"/>
        <end position="51"/>
    </location>
</feature>
<keyword evidence="3" id="KW-1185">Reference proteome</keyword>
<evidence type="ECO:0000256" key="1">
    <source>
        <dbReference type="SAM" id="Phobius"/>
    </source>
</evidence>
<dbReference type="EMBL" id="JACDUU010000003">
    <property type="protein sequence ID" value="MBA2871298.1"/>
    <property type="molecule type" value="Genomic_DNA"/>
</dbReference>
<name>A0A7W0BUY4_9BACL</name>
<dbReference type="RefSeq" id="WP_181537139.1">
    <property type="nucleotide sequence ID" value="NZ_JACDUU010000003.1"/>
</dbReference>
<sequence>MIYHVELLKGMFRPKIKFSQLKEAEYVKNITGKILLVLLLSAIISFLRAYYGIGTEELIGKMEQYTKEQFVLAQFFFALGHVLGGLIIPLLFLFLSSAIFFFLFDVNFVKLLAIHASVLLIYVLEEILLFPLQLFLGIKDTFSPFTLGVLGPYITDSPFVWTLLRSISLFSIWAMLIQMVALEQLTEKPKRAIMTAVIAVYVFFALLSAILTDIPFEKLL</sequence>
<gene>
    <name evidence="2" type="ORF">HNQ85_001568</name>
</gene>
<keyword evidence="1" id="KW-1133">Transmembrane helix</keyword>
<proteinExistence type="predicted"/>
<evidence type="ECO:0008006" key="4">
    <source>
        <dbReference type="Google" id="ProtNLM"/>
    </source>
</evidence>
<keyword evidence="1" id="KW-0812">Transmembrane</keyword>
<feature type="transmembrane region" description="Helical" evidence="1">
    <location>
        <begin position="111"/>
        <end position="138"/>
    </location>
</feature>
<evidence type="ECO:0000313" key="3">
    <source>
        <dbReference type="Proteomes" id="UP000580891"/>
    </source>
</evidence>